<reference evidence="8" key="2">
    <citation type="submission" date="2025-08" db="UniProtKB">
        <authorList>
            <consortium name="Ensembl"/>
        </authorList>
    </citation>
    <scope>IDENTIFICATION</scope>
</reference>
<keyword evidence="6" id="KW-0732">Signal</keyword>
<organism evidence="8 9">
    <name type="scientific">Gopherus agassizii</name>
    <name type="common">Agassiz's desert tortoise</name>
    <dbReference type="NCBI Taxonomy" id="38772"/>
    <lineage>
        <taxon>Eukaryota</taxon>
        <taxon>Metazoa</taxon>
        <taxon>Chordata</taxon>
        <taxon>Craniata</taxon>
        <taxon>Vertebrata</taxon>
        <taxon>Euteleostomi</taxon>
        <taxon>Archelosauria</taxon>
        <taxon>Testudinata</taxon>
        <taxon>Testudines</taxon>
        <taxon>Cryptodira</taxon>
        <taxon>Durocryptodira</taxon>
        <taxon>Testudinoidea</taxon>
        <taxon>Testudinidae</taxon>
        <taxon>Gopherus</taxon>
    </lineage>
</organism>
<feature type="chain" id="PRO_5019153602" description="Galanin domain-containing protein" evidence="6">
    <location>
        <begin position="23"/>
        <end position="113"/>
    </location>
</feature>
<feature type="domain" description="Galanin" evidence="7">
    <location>
        <begin position="32"/>
        <end position="44"/>
    </location>
</feature>
<dbReference type="PANTHER" id="PTHR16839">
    <property type="entry name" value="GALANIN"/>
    <property type="match status" value="1"/>
</dbReference>
<evidence type="ECO:0000256" key="6">
    <source>
        <dbReference type="SAM" id="SignalP"/>
    </source>
</evidence>
<dbReference type="PROSITE" id="PS00861">
    <property type="entry name" value="GALANIN"/>
    <property type="match status" value="1"/>
</dbReference>
<evidence type="ECO:0000313" key="9">
    <source>
        <dbReference type="Proteomes" id="UP000291020"/>
    </source>
</evidence>
<dbReference type="Ensembl" id="ENSGAGT00000017851.1">
    <property type="protein sequence ID" value="ENSGAGP00000015631.1"/>
    <property type="gene ID" value="ENSGAGG00000011787.1"/>
</dbReference>
<keyword evidence="4" id="KW-0372">Hormone</keyword>
<proteinExistence type="inferred from homology"/>
<evidence type="ECO:0000256" key="2">
    <source>
        <dbReference type="ARBA" id="ARBA00006871"/>
    </source>
</evidence>
<dbReference type="Proteomes" id="UP000291020">
    <property type="component" value="Unassembled WGS sequence"/>
</dbReference>
<name>A0A452HL33_9SAUR</name>
<accession>A0A452HL33</accession>
<evidence type="ECO:0000313" key="8">
    <source>
        <dbReference type="Ensembl" id="ENSGAGP00000015631.1"/>
    </source>
</evidence>
<dbReference type="InterPro" id="IPR008175">
    <property type="entry name" value="Galanin_pre"/>
</dbReference>
<evidence type="ECO:0000256" key="4">
    <source>
        <dbReference type="ARBA" id="ARBA00022702"/>
    </source>
</evidence>
<dbReference type="PANTHER" id="PTHR16839:SF1">
    <property type="entry name" value="GALANIN PEPTIDES"/>
    <property type="match status" value="1"/>
</dbReference>
<evidence type="ECO:0000256" key="3">
    <source>
        <dbReference type="ARBA" id="ARBA00022525"/>
    </source>
</evidence>
<feature type="signal peptide" evidence="6">
    <location>
        <begin position="1"/>
        <end position="22"/>
    </location>
</feature>
<dbReference type="GO" id="GO:0005615">
    <property type="term" value="C:extracellular space"/>
    <property type="evidence" value="ECO:0007669"/>
    <property type="project" value="TreeGrafter"/>
</dbReference>
<dbReference type="STRING" id="38772.ENSGAGP00000015631"/>
<keyword evidence="5" id="KW-0527">Neuropeptide</keyword>
<dbReference type="SMART" id="SM00071">
    <property type="entry name" value="Galanin"/>
    <property type="match status" value="1"/>
</dbReference>
<reference evidence="9" key="1">
    <citation type="journal article" date="2017" name="PLoS ONE">
        <title>The Agassiz's desert tortoise genome provides a resource for the conservation of a threatened species.</title>
        <authorList>
            <person name="Tollis M."/>
            <person name="DeNardo D.F."/>
            <person name="Cornelius J.A."/>
            <person name="Dolby G.A."/>
            <person name="Edwards T."/>
            <person name="Henen B.T."/>
            <person name="Karl A.E."/>
            <person name="Murphy R.W."/>
            <person name="Kusumi K."/>
        </authorList>
    </citation>
    <scope>NUCLEOTIDE SEQUENCE [LARGE SCALE GENOMIC DNA]</scope>
</reference>
<dbReference type="AlphaFoldDB" id="A0A452HL33"/>
<keyword evidence="9" id="KW-1185">Reference proteome</keyword>
<evidence type="ECO:0000259" key="7">
    <source>
        <dbReference type="PROSITE" id="PS00861"/>
    </source>
</evidence>
<keyword evidence="3" id="KW-0964">Secreted</keyword>
<evidence type="ECO:0000256" key="5">
    <source>
        <dbReference type="ARBA" id="ARBA00023320"/>
    </source>
</evidence>
<evidence type="ECO:0000256" key="1">
    <source>
        <dbReference type="ARBA" id="ARBA00004613"/>
    </source>
</evidence>
<comment type="similarity">
    <text evidence="2">Belongs to the galanin family.</text>
</comment>
<reference evidence="8" key="3">
    <citation type="submission" date="2025-09" db="UniProtKB">
        <authorList>
            <consortium name="Ensembl"/>
        </authorList>
    </citation>
    <scope>IDENTIFICATION</scope>
</reference>
<dbReference type="GO" id="GO:0031763">
    <property type="term" value="F:galanin receptor binding"/>
    <property type="evidence" value="ECO:0007669"/>
    <property type="project" value="TreeGrafter"/>
</dbReference>
<dbReference type="GO" id="GO:0007218">
    <property type="term" value="P:neuropeptide signaling pathway"/>
    <property type="evidence" value="ECO:0007669"/>
    <property type="project" value="UniProtKB-KW"/>
</dbReference>
<dbReference type="InterPro" id="IPR008174">
    <property type="entry name" value="Galanin"/>
</dbReference>
<dbReference type="GO" id="GO:0030141">
    <property type="term" value="C:secretory granule"/>
    <property type="evidence" value="ECO:0007669"/>
    <property type="project" value="TreeGrafter"/>
</dbReference>
<comment type="subcellular location">
    <subcellularLocation>
        <location evidence="1">Secreted</location>
    </subcellularLocation>
</comment>
<dbReference type="Pfam" id="PF01296">
    <property type="entry name" value="Galanin"/>
    <property type="match status" value="1"/>
</dbReference>
<protein>
    <recommendedName>
        <fullName evidence="7">Galanin domain-containing protein</fullName>
    </recommendedName>
</protein>
<dbReference type="GO" id="GO:0005184">
    <property type="term" value="F:neuropeptide hormone activity"/>
    <property type="evidence" value="ECO:0007669"/>
    <property type="project" value="TreeGrafter"/>
</dbReference>
<sequence length="113" mass="11954">MGTPAVLCISLILWGLLGECAGIPLMLKDKRGWTLNSAGYLLGPHAHRPLMDKGALAGKREAAEEPVQLEVEFDGAPLRPPAERGLQTLLDFFSSLCLPGECQGRARGGEGGS</sequence>